<feature type="domain" description="Sulfatase N-terminal" evidence="2">
    <location>
        <begin position="196"/>
        <end position="452"/>
    </location>
</feature>
<dbReference type="Proteomes" id="UP000055060">
    <property type="component" value="Unassembled WGS sequence"/>
</dbReference>
<feature type="transmembrane region" description="Helical" evidence="1">
    <location>
        <begin position="70"/>
        <end position="89"/>
    </location>
</feature>
<dbReference type="InterPro" id="IPR000917">
    <property type="entry name" value="Sulfatase_N"/>
</dbReference>
<keyword evidence="3" id="KW-0378">Hydrolase</keyword>
<dbReference type="GO" id="GO:0016787">
    <property type="term" value="F:hydrolase activity"/>
    <property type="evidence" value="ECO:0007669"/>
    <property type="project" value="UniProtKB-KW"/>
</dbReference>
<evidence type="ECO:0000313" key="4">
    <source>
        <dbReference type="Proteomes" id="UP000055060"/>
    </source>
</evidence>
<organism evidence="3">
    <name type="scientific">Longilinea arvoryzae</name>
    <dbReference type="NCBI Taxonomy" id="360412"/>
    <lineage>
        <taxon>Bacteria</taxon>
        <taxon>Bacillati</taxon>
        <taxon>Chloroflexota</taxon>
        <taxon>Anaerolineae</taxon>
        <taxon>Anaerolineales</taxon>
        <taxon>Anaerolineaceae</taxon>
        <taxon>Longilinea</taxon>
    </lineage>
</organism>
<evidence type="ECO:0000259" key="2">
    <source>
        <dbReference type="Pfam" id="PF00884"/>
    </source>
</evidence>
<proteinExistence type="predicted"/>
<evidence type="ECO:0000313" key="3">
    <source>
        <dbReference type="EMBL" id="GAP13520.1"/>
    </source>
</evidence>
<feature type="transmembrane region" description="Helical" evidence="1">
    <location>
        <begin position="138"/>
        <end position="159"/>
    </location>
</feature>
<evidence type="ECO:0000256" key="1">
    <source>
        <dbReference type="SAM" id="Phobius"/>
    </source>
</evidence>
<gene>
    <name evidence="3" type="ORF">LARV_01274</name>
</gene>
<dbReference type="RefSeq" id="WP_075072853.1">
    <property type="nucleotide sequence ID" value="NZ_DF967972.1"/>
</dbReference>
<keyword evidence="1" id="KW-0812">Transmembrane</keyword>
<dbReference type="EMBL" id="DF967972">
    <property type="protein sequence ID" value="GAP13520.1"/>
    <property type="molecule type" value="Genomic_DNA"/>
</dbReference>
<feature type="transmembrane region" description="Helical" evidence="1">
    <location>
        <begin position="109"/>
        <end position="126"/>
    </location>
</feature>
<dbReference type="Pfam" id="PF00884">
    <property type="entry name" value="Sulfatase"/>
    <property type="match status" value="1"/>
</dbReference>
<feature type="transmembrane region" description="Helical" evidence="1">
    <location>
        <begin position="7"/>
        <end position="26"/>
    </location>
</feature>
<dbReference type="OrthoDB" id="681113at2"/>
<protein>
    <submittedName>
        <fullName evidence="3">Predicted membrane-associated, metal-dependent hydrolase</fullName>
    </submittedName>
</protein>
<keyword evidence="1" id="KW-1133">Transmembrane helix</keyword>
<accession>A0A0S7BEW7</accession>
<keyword evidence="4" id="KW-1185">Reference proteome</keyword>
<keyword evidence="1" id="KW-0472">Membrane</keyword>
<dbReference type="AlphaFoldDB" id="A0A0S7BEW7"/>
<dbReference type="SUPFAM" id="SSF53649">
    <property type="entry name" value="Alkaline phosphatase-like"/>
    <property type="match status" value="1"/>
</dbReference>
<reference evidence="3" key="1">
    <citation type="submission" date="2015-07" db="EMBL/GenBank/DDBJ databases">
        <title>Draft Genome Sequences of Anaerolinea thermolimosa IMO-1, Bellilinea caldifistulae GOMI-1, Leptolinea tardivitalis YMTK-2, Levilinea saccharolytica KIBI-1,Longilinea arvoryzae KOME-1, Previously Described as Members of the Anaerolineaceae (Chloroflexi).</title>
        <authorList>
            <person name="Sekiguchi Y."/>
            <person name="Ohashi A."/>
            <person name="Matsuura N."/>
            <person name="Tourlousse M.D."/>
        </authorList>
    </citation>
    <scope>NUCLEOTIDE SEQUENCE [LARGE SCALE GENOMIC DNA]</scope>
    <source>
        <strain evidence="3">KOME-1</strain>
    </source>
</reference>
<dbReference type="Gene3D" id="3.40.720.10">
    <property type="entry name" value="Alkaline Phosphatase, subunit A"/>
    <property type="match status" value="1"/>
</dbReference>
<sequence>MKSRLDWLSFANVFTIPLFFILFYYWQNANLVAFKDILRSLWIAILSTGLLFVILGLITRSWKKSSLLTALFSLLFFNHETISKIFYYFRIIITGDQVDTFAFLDVKKICAFGIGAIFILALLALVKKKYEPASLTRFANFFSIGLIGILVGTSISFSIEKITSNSERNLTEFSKRWVDTLHNEPDLLHPQGELPDFYYIILDGYGRNDVLAELYAYNNQPFLDALTAEGFTVGEDSLSNYKQTDLSLASLLNMEYINWIGDEIGKENRNYGPLYLIFDYNRTSEQLRRVGYHINVFSSGFKTLESETADLTLRSKASLNTFEIMETGTTPISLFLDEELYTIHRERIKYNLRNLAEAGNQDGPDFIFAHIPAPHPPFVFDSQGKSITPDRSFTTVDAADFLADGSVEEYKTGYINQLAYINQEVIDAVKEILETSRIPPIIIIQSDHGPGSQFSHQILENSNLSERYPILFAYFLPCSHGSGIPDDITPVNSFRYIFNACFRADLPYLENRQYYSSNETPYLVTDVTEKVTANNKDGQNSHVILWHKTEKN</sequence>
<dbReference type="STRING" id="360412.LARV_01274"/>
<name>A0A0S7BEW7_9CHLR</name>
<dbReference type="InterPro" id="IPR017850">
    <property type="entry name" value="Alkaline_phosphatase_core_sf"/>
</dbReference>
<feature type="transmembrane region" description="Helical" evidence="1">
    <location>
        <begin position="38"/>
        <end position="58"/>
    </location>
</feature>